<feature type="domain" description="Putative restriction endonuclease" evidence="1">
    <location>
        <begin position="18"/>
        <end position="185"/>
    </location>
</feature>
<evidence type="ECO:0000259" key="1">
    <source>
        <dbReference type="Pfam" id="PF05685"/>
    </source>
</evidence>
<accession>A0ABT2ESP6</accession>
<dbReference type="InterPro" id="IPR012296">
    <property type="entry name" value="Nuclease_put_TT1808"/>
</dbReference>
<dbReference type="InterPro" id="IPR011335">
    <property type="entry name" value="Restrct_endonuc-II-like"/>
</dbReference>
<dbReference type="InterPro" id="IPR008538">
    <property type="entry name" value="Uma2"/>
</dbReference>
<evidence type="ECO:0000313" key="2">
    <source>
        <dbReference type="EMBL" id="MCS3920990.1"/>
    </source>
</evidence>
<dbReference type="CDD" id="cd06260">
    <property type="entry name" value="DUF820-like"/>
    <property type="match status" value="1"/>
</dbReference>
<dbReference type="Gene3D" id="3.90.1570.10">
    <property type="entry name" value="tt1808, chain A"/>
    <property type="match status" value="1"/>
</dbReference>
<keyword evidence="2" id="KW-0540">Nuclease</keyword>
<dbReference type="Pfam" id="PF05685">
    <property type="entry name" value="Uma2"/>
    <property type="match status" value="1"/>
</dbReference>
<organism evidence="2 3">
    <name type="scientific">Candidatus Fervidibacter sacchari</name>
    <dbReference type="NCBI Taxonomy" id="1448929"/>
    <lineage>
        <taxon>Bacteria</taxon>
        <taxon>Candidatus Fervidibacterota</taxon>
        <taxon>Candidatus Fervidibacter</taxon>
    </lineage>
</organism>
<dbReference type="GO" id="GO:0004519">
    <property type="term" value="F:endonuclease activity"/>
    <property type="evidence" value="ECO:0007669"/>
    <property type="project" value="UniProtKB-KW"/>
</dbReference>
<name>A0ABT2ESP6_9BACT</name>
<dbReference type="SUPFAM" id="SSF52980">
    <property type="entry name" value="Restriction endonuclease-like"/>
    <property type="match status" value="1"/>
</dbReference>
<keyword evidence="2" id="KW-0255">Endonuclease</keyword>
<keyword evidence="3" id="KW-1185">Reference proteome</keyword>
<gene>
    <name evidence="2" type="ORF">M2350_003431</name>
</gene>
<dbReference type="EMBL" id="JANUCP010000008">
    <property type="protein sequence ID" value="MCS3920990.1"/>
    <property type="molecule type" value="Genomic_DNA"/>
</dbReference>
<dbReference type="Proteomes" id="UP001204798">
    <property type="component" value="Unassembled WGS sequence"/>
</dbReference>
<keyword evidence="2" id="KW-0378">Hydrolase</keyword>
<protein>
    <submittedName>
        <fullName evidence="2">Uma2 family endonuclease</fullName>
    </submittedName>
</protein>
<proteinExistence type="predicted"/>
<sequence length="203" mass="23014">MASKTIATPKVEKRWTLEEWLKLPEGPPFYELEDGRLIVMPSPRLEHQEVVGMLYFVLDRWIEEHDLGTVVMAVDVALPTGRGYIPDLTFIRRDREGELIGKDGKIHGAPDLVVEVVSPGTKVRDRYKKMQGYFEAGVEWVWLIDSEDLTAEEFHRTDEGYLRTAAAGPDDVFEPKALPGLKINLSELLGKPAKKSGQRKRSK</sequence>
<comment type="caution">
    <text evidence="2">The sequence shown here is derived from an EMBL/GenBank/DDBJ whole genome shotgun (WGS) entry which is preliminary data.</text>
</comment>
<reference evidence="2 3" key="1">
    <citation type="submission" date="2022-08" db="EMBL/GenBank/DDBJ databases">
        <title>Bacterial and archaeal communities from various locations to study Microbial Dark Matter (Phase II).</title>
        <authorList>
            <person name="Stepanauskas R."/>
        </authorList>
    </citation>
    <scope>NUCLEOTIDE SEQUENCE [LARGE SCALE GENOMIC DNA]</scope>
    <source>
        <strain evidence="2 3">PD1</strain>
    </source>
</reference>
<evidence type="ECO:0000313" key="3">
    <source>
        <dbReference type="Proteomes" id="UP001204798"/>
    </source>
</evidence>
<dbReference type="PANTHER" id="PTHR34107">
    <property type="entry name" value="SLL0198 PROTEIN-RELATED"/>
    <property type="match status" value="1"/>
</dbReference>
<dbReference type="PANTHER" id="PTHR34107:SF4">
    <property type="entry name" value="SLL1222 PROTEIN"/>
    <property type="match status" value="1"/>
</dbReference>
<dbReference type="RefSeq" id="WP_259101656.1">
    <property type="nucleotide sequence ID" value="NZ_CP130454.1"/>
</dbReference>